<evidence type="ECO:0000313" key="2">
    <source>
        <dbReference type="EMBL" id="ACL56172.1"/>
    </source>
</evidence>
<keyword evidence="3" id="KW-1185">Reference proteome</keyword>
<accession>B8IJF7</accession>
<protein>
    <submittedName>
        <fullName evidence="2">Uncharacterized protein</fullName>
    </submittedName>
</protein>
<dbReference type="Proteomes" id="UP000008207">
    <property type="component" value="Chromosome"/>
</dbReference>
<name>B8IJF7_METNO</name>
<gene>
    <name evidence="2" type="ordered locus">Mnod_1166</name>
</gene>
<proteinExistence type="predicted"/>
<organism evidence="2 3">
    <name type="scientific">Methylobacterium nodulans (strain LMG 21967 / CNCM I-2342 / ORS 2060)</name>
    <dbReference type="NCBI Taxonomy" id="460265"/>
    <lineage>
        <taxon>Bacteria</taxon>
        <taxon>Pseudomonadati</taxon>
        <taxon>Pseudomonadota</taxon>
        <taxon>Alphaproteobacteria</taxon>
        <taxon>Hyphomicrobiales</taxon>
        <taxon>Methylobacteriaceae</taxon>
        <taxon>Methylobacterium</taxon>
    </lineage>
</organism>
<dbReference type="EMBL" id="CP001349">
    <property type="protein sequence ID" value="ACL56172.1"/>
    <property type="molecule type" value="Genomic_DNA"/>
</dbReference>
<feature type="transmembrane region" description="Helical" evidence="1">
    <location>
        <begin position="12"/>
        <end position="31"/>
    </location>
</feature>
<dbReference type="AlphaFoldDB" id="B8IJF7"/>
<dbReference type="KEGG" id="mno:Mnod_1166"/>
<sequence length="44" mass="4156">MSSLALGERIDATLGIAAILMVAGIGITAITQSGAPAAATSAKA</sequence>
<keyword evidence="1" id="KW-0812">Transmembrane</keyword>
<dbReference type="HOGENOM" id="CLU_3218521_0_0_5"/>
<keyword evidence="1" id="KW-0472">Membrane</keyword>
<keyword evidence="1" id="KW-1133">Transmembrane helix</keyword>
<evidence type="ECO:0000256" key="1">
    <source>
        <dbReference type="SAM" id="Phobius"/>
    </source>
</evidence>
<evidence type="ECO:0000313" key="3">
    <source>
        <dbReference type="Proteomes" id="UP000008207"/>
    </source>
</evidence>
<reference evidence="2 3" key="1">
    <citation type="submission" date="2009-01" db="EMBL/GenBank/DDBJ databases">
        <title>Complete sequence of chromosome of Methylobacterium nodulans ORS 2060.</title>
        <authorList>
            <consortium name="US DOE Joint Genome Institute"/>
            <person name="Lucas S."/>
            <person name="Copeland A."/>
            <person name="Lapidus A."/>
            <person name="Glavina del Rio T."/>
            <person name="Dalin E."/>
            <person name="Tice H."/>
            <person name="Bruce D."/>
            <person name="Goodwin L."/>
            <person name="Pitluck S."/>
            <person name="Sims D."/>
            <person name="Brettin T."/>
            <person name="Detter J.C."/>
            <person name="Han C."/>
            <person name="Larimer F."/>
            <person name="Land M."/>
            <person name="Hauser L."/>
            <person name="Kyrpides N."/>
            <person name="Ivanova N."/>
            <person name="Marx C.J."/>
            <person name="Richardson P."/>
        </authorList>
    </citation>
    <scope>NUCLEOTIDE SEQUENCE [LARGE SCALE GENOMIC DNA]</scope>
    <source>
        <strain evidence="3">LMG 21967 / CNCM I-2342 / ORS 2060</strain>
    </source>
</reference>